<proteinExistence type="predicted"/>
<gene>
    <name evidence="1" type="ORF">N5J11_15095</name>
</gene>
<comment type="caution">
    <text evidence="1">The sequence shown here is derived from an EMBL/GenBank/DDBJ whole genome shotgun (WGS) entry which is preliminary data.</text>
</comment>
<organism evidence="1 2">
    <name type="scientific">Ectopseudomonas oleovorans</name>
    <name type="common">Pseudomonas oleovorans</name>
    <dbReference type="NCBI Taxonomy" id="301"/>
    <lineage>
        <taxon>Bacteria</taxon>
        <taxon>Pseudomonadati</taxon>
        <taxon>Pseudomonadota</taxon>
        <taxon>Gammaproteobacteria</taxon>
        <taxon>Pseudomonadales</taxon>
        <taxon>Pseudomonadaceae</taxon>
        <taxon>Ectopseudomonas</taxon>
    </lineage>
</organism>
<name>A0AA42QB46_ECTOL</name>
<accession>A0AA42QB46</accession>
<reference evidence="1" key="1">
    <citation type="submission" date="2022-09" db="EMBL/GenBank/DDBJ databases">
        <title>Intensive care unit water sources are persistently colonized with multi-drug resistant bacteria and are the site of extensive horizontal gene transfer of antibiotic resistance genes.</title>
        <authorList>
            <person name="Diorio-Toth L."/>
        </authorList>
    </citation>
    <scope>NUCLEOTIDE SEQUENCE</scope>
    <source>
        <strain evidence="1">GD03704</strain>
    </source>
</reference>
<dbReference type="RefSeq" id="WP_279534603.1">
    <property type="nucleotide sequence ID" value="NZ_CP104579.1"/>
</dbReference>
<sequence>MNVRLHREATYQDAQAEAAKLGPQFKAAAGYRQWEIIDTSAPMWHRLDDIELARIGLRRHELAPMRKPEDERRSA</sequence>
<protein>
    <submittedName>
        <fullName evidence="1">Uncharacterized protein</fullName>
    </submittedName>
</protein>
<dbReference type="EMBL" id="JAOCJE010000001">
    <property type="protein sequence ID" value="MDH1340527.1"/>
    <property type="molecule type" value="Genomic_DNA"/>
</dbReference>
<evidence type="ECO:0000313" key="2">
    <source>
        <dbReference type="Proteomes" id="UP001161697"/>
    </source>
</evidence>
<dbReference type="Proteomes" id="UP001161697">
    <property type="component" value="Unassembled WGS sequence"/>
</dbReference>
<evidence type="ECO:0000313" key="1">
    <source>
        <dbReference type="EMBL" id="MDH1340527.1"/>
    </source>
</evidence>
<dbReference type="AlphaFoldDB" id="A0AA42QB46"/>